<keyword evidence="1" id="KW-1133">Transmembrane helix</keyword>
<evidence type="ECO:0000313" key="2">
    <source>
        <dbReference type="EMBL" id="VDD53262.1"/>
    </source>
</evidence>
<dbReference type="EMBL" id="LR031878">
    <property type="protein sequence ID" value="VDD53262.1"/>
    <property type="molecule type" value="Genomic_DNA"/>
</dbReference>
<organism evidence="2">
    <name type="scientific">Brassica oleracea</name>
    <name type="common">Wild cabbage</name>
    <dbReference type="NCBI Taxonomy" id="3712"/>
    <lineage>
        <taxon>Eukaryota</taxon>
        <taxon>Viridiplantae</taxon>
        <taxon>Streptophyta</taxon>
        <taxon>Embryophyta</taxon>
        <taxon>Tracheophyta</taxon>
        <taxon>Spermatophyta</taxon>
        <taxon>Magnoliopsida</taxon>
        <taxon>eudicotyledons</taxon>
        <taxon>Gunneridae</taxon>
        <taxon>Pentapetalae</taxon>
        <taxon>rosids</taxon>
        <taxon>malvids</taxon>
        <taxon>Brassicales</taxon>
        <taxon>Brassicaceae</taxon>
        <taxon>Brassiceae</taxon>
        <taxon>Brassica</taxon>
    </lineage>
</organism>
<gene>
    <name evidence="2" type="ORF">BOLC1T05651H</name>
</gene>
<reference evidence="2" key="1">
    <citation type="submission" date="2018-11" db="EMBL/GenBank/DDBJ databases">
        <authorList>
            <consortium name="Genoscope - CEA"/>
            <person name="William W."/>
        </authorList>
    </citation>
    <scope>NUCLEOTIDE SEQUENCE</scope>
</reference>
<protein>
    <submittedName>
        <fullName evidence="2">Uncharacterized protein</fullName>
    </submittedName>
</protein>
<proteinExistence type="predicted"/>
<accession>A0A3P6GA34</accession>
<evidence type="ECO:0000256" key="1">
    <source>
        <dbReference type="SAM" id="Phobius"/>
    </source>
</evidence>
<keyword evidence="1" id="KW-0472">Membrane</keyword>
<name>A0A3P6GA34_BRAOL</name>
<sequence>MCREGAKGDEITEDMIANSKTLAFNLVFRKNISLRSRRSMRQSIYEAYLKKYPARIKRAPFLAERIWLVVLSLVDMVGGLVTESLFFVCFVFFREQDDYENSNEMCVIKMLKPVKKKKAIFLTLIIKHSFEGI</sequence>
<feature type="transmembrane region" description="Helical" evidence="1">
    <location>
        <begin position="66"/>
        <end position="93"/>
    </location>
</feature>
<keyword evidence="1" id="KW-0812">Transmembrane</keyword>
<dbReference type="AlphaFoldDB" id="A0A3P6GA34"/>